<accession>A0ABZ0QMU1</accession>
<dbReference type="GO" id="GO:0004523">
    <property type="term" value="F:RNA-DNA hybrid ribonuclease activity"/>
    <property type="evidence" value="ECO:0007669"/>
    <property type="project" value="UniProtKB-EC"/>
</dbReference>
<dbReference type="Proteomes" id="UP001304683">
    <property type="component" value="Chromosome"/>
</dbReference>
<dbReference type="Pfam" id="PF13456">
    <property type="entry name" value="RVT_3"/>
    <property type="match status" value="1"/>
</dbReference>
<dbReference type="InterPro" id="IPR002156">
    <property type="entry name" value="RNaseH_domain"/>
</dbReference>
<proteinExistence type="predicted"/>
<dbReference type="PANTHER" id="PTHR48475:SF1">
    <property type="entry name" value="RNASE H TYPE-1 DOMAIN-CONTAINING PROTEIN"/>
    <property type="match status" value="1"/>
</dbReference>
<dbReference type="CDD" id="cd09279">
    <property type="entry name" value="RNase_HI_like"/>
    <property type="match status" value="1"/>
</dbReference>
<name>A0ABZ0QMU1_9FIRM</name>
<keyword evidence="2" id="KW-0378">Hydrolase</keyword>
<dbReference type="Gene3D" id="3.30.420.10">
    <property type="entry name" value="Ribonuclease H-like superfamily/Ribonuclease H"/>
    <property type="match status" value="1"/>
</dbReference>
<evidence type="ECO:0000313" key="3">
    <source>
        <dbReference type="Proteomes" id="UP001304683"/>
    </source>
</evidence>
<evidence type="ECO:0000313" key="2">
    <source>
        <dbReference type="EMBL" id="WPD18807.1"/>
    </source>
</evidence>
<dbReference type="EC" id="3.1.26.4" evidence="2"/>
<dbReference type="EMBL" id="CP132508">
    <property type="protein sequence ID" value="WPD18807.1"/>
    <property type="molecule type" value="Genomic_DNA"/>
</dbReference>
<dbReference type="PROSITE" id="PS50879">
    <property type="entry name" value="RNASE_H_1"/>
    <property type="match status" value="1"/>
</dbReference>
<keyword evidence="3" id="KW-1185">Reference proteome</keyword>
<sequence>MGEGPWRLHTDGAARGNPGPAGIGVVLIDPHGQVAEQLARYIGTATNNVAEYTALIAGLERALARGARRLDVYSDSELMVRQLNGEYRVKHEGLKPLYHRVRELAACFDAVRFIHVPRERNREADRLANRGIDQGAAPG</sequence>
<organism evidence="2 3">
    <name type="scientific">Thermaerobacter composti</name>
    <dbReference type="NCBI Taxonomy" id="554949"/>
    <lineage>
        <taxon>Bacteria</taxon>
        <taxon>Bacillati</taxon>
        <taxon>Bacillota</taxon>
        <taxon>Clostridia</taxon>
        <taxon>Eubacteriales</taxon>
        <taxon>Clostridiales Family XVII. Incertae Sedis</taxon>
        <taxon>Thermaerobacter</taxon>
    </lineage>
</organism>
<dbReference type="InterPro" id="IPR012337">
    <property type="entry name" value="RNaseH-like_sf"/>
</dbReference>
<dbReference type="SUPFAM" id="SSF53098">
    <property type="entry name" value="Ribonuclease H-like"/>
    <property type="match status" value="1"/>
</dbReference>
<reference evidence="2 3" key="1">
    <citation type="submission" date="2023-08" db="EMBL/GenBank/DDBJ databases">
        <title>Genome sequence of Thermaerobacter compostii strain Ins1, a spore-forming filamentous bacterium isolated from a deep geothermal reservoir.</title>
        <authorList>
            <person name="Bregnard D."/>
            <person name="Gonzalez D."/>
            <person name="Junier P."/>
        </authorList>
    </citation>
    <scope>NUCLEOTIDE SEQUENCE [LARGE SCALE GENOMIC DNA]</scope>
    <source>
        <strain evidence="2 3">Ins1</strain>
    </source>
</reference>
<gene>
    <name evidence="2" type="ORF">Q5761_10640</name>
</gene>
<dbReference type="RefSeq" id="WP_243123616.1">
    <property type="nucleotide sequence ID" value="NZ_CP132508.1"/>
</dbReference>
<dbReference type="PANTHER" id="PTHR48475">
    <property type="entry name" value="RIBONUCLEASE H"/>
    <property type="match status" value="1"/>
</dbReference>
<protein>
    <submittedName>
        <fullName evidence="2">Ribonuclease HI family protein</fullName>
        <ecNumber evidence="2">3.1.26.4</ecNumber>
    </submittedName>
</protein>
<evidence type="ECO:0000259" key="1">
    <source>
        <dbReference type="PROSITE" id="PS50879"/>
    </source>
</evidence>
<feature type="domain" description="RNase H type-1" evidence="1">
    <location>
        <begin position="2"/>
        <end position="133"/>
    </location>
</feature>
<dbReference type="InterPro" id="IPR036397">
    <property type="entry name" value="RNaseH_sf"/>
</dbReference>